<feature type="transmembrane region" description="Helical" evidence="1">
    <location>
        <begin position="29"/>
        <end position="52"/>
    </location>
</feature>
<evidence type="ECO:0000256" key="1">
    <source>
        <dbReference type="SAM" id="Phobius"/>
    </source>
</evidence>
<accession>A0A4Y3WSF7</accession>
<comment type="caution">
    <text evidence="2">The sequence shown here is derived from an EMBL/GenBank/DDBJ whole genome shotgun (WGS) entry which is preliminary data.</text>
</comment>
<feature type="transmembrane region" description="Helical" evidence="1">
    <location>
        <begin position="73"/>
        <end position="92"/>
    </location>
</feature>
<name>A0A4Y3WSF7_9PSEU</name>
<proteinExistence type="predicted"/>
<protein>
    <submittedName>
        <fullName evidence="2">Uncharacterized protein</fullName>
    </submittedName>
</protein>
<keyword evidence="1" id="KW-0812">Transmembrane</keyword>
<organism evidence="2 3">
    <name type="scientific">Pseudonocardia hydrocarbonoxydans</name>
    <dbReference type="NCBI Taxonomy" id="76726"/>
    <lineage>
        <taxon>Bacteria</taxon>
        <taxon>Bacillati</taxon>
        <taxon>Actinomycetota</taxon>
        <taxon>Actinomycetes</taxon>
        <taxon>Pseudonocardiales</taxon>
        <taxon>Pseudonocardiaceae</taxon>
        <taxon>Pseudonocardia</taxon>
    </lineage>
</organism>
<keyword evidence="3" id="KW-1185">Reference proteome</keyword>
<sequence length="154" mass="15942">MRFVRPVVLLGCVALAGYAATIVAGDPSWVRMAVWFLAGVVVHDALLLPLYAGADRALVALAPRTRVPVVNHVRAPALGAGLTLLLFLPGIVRQGEGAVIGATGLDQSPFLGRWLLLVATLFAVSAAVYGLRVLAGLTRPSLTRPSTAGGSRPA</sequence>
<keyword evidence="1" id="KW-0472">Membrane</keyword>
<feature type="transmembrane region" description="Helical" evidence="1">
    <location>
        <begin position="112"/>
        <end position="135"/>
    </location>
</feature>
<keyword evidence="1" id="KW-1133">Transmembrane helix</keyword>
<evidence type="ECO:0000313" key="2">
    <source>
        <dbReference type="EMBL" id="GEC20296.1"/>
    </source>
</evidence>
<gene>
    <name evidence="2" type="ORF">PHY01_25790</name>
</gene>
<dbReference type="AlphaFoldDB" id="A0A4Y3WSF7"/>
<dbReference type="Proteomes" id="UP000320338">
    <property type="component" value="Unassembled WGS sequence"/>
</dbReference>
<reference evidence="2 3" key="1">
    <citation type="submission" date="2019-06" db="EMBL/GenBank/DDBJ databases">
        <title>Whole genome shotgun sequence of Pseudonocardia hydrocarbonoxydans NBRC 14498.</title>
        <authorList>
            <person name="Hosoyama A."/>
            <person name="Uohara A."/>
            <person name="Ohji S."/>
            <person name="Ichikawa N."/>
        </authorList>
    </citation>
    <scope>NUCLEOTIDE SEQUENCE [LARGE SCALE GENOMIC DNA]</scope>
    <source>
        <strain evidence="2 3">NBRC 14498</strain>
    </source>
</reference>
<evidence type="ECO:0000313" key="3">
    <source>
        <dbReference type="Proteomes" id="UP000320338"/>
    </source>
</evidence>
<dbReference type="EMBL" id="BJNG01000018">
    <property type="protein sequence ID" value="GEC20296.1"/>
    <property type="molecule type" value="Genomic_DNA"/>
</dbReference>